<dbReference type="AlphaFoldDB" id="A0A7U4M2L4"/>
<evidence type="ECO:0000313" key="3">
    <source>
        <dbReference type="EMBL" id="AKF25728.1"/>
    </source>
</evidence>
<accession>A0A7U4M2L4</accession>
<dbReference type="Pfam" id="PF07603">
    <property type="entry name" value="Lcl_C"/>
    <property type="match status" value="1"/>
</dbReference>
<dbReference type="KEGG" id="slh:YH65_10275"/>
<reference evidence="4" key="2">
    <citation type="journal article" date="2017" name="Stand. Genomic Sci.">
        <title>Complete genome sequence of the sulfur-oxidizing chemolithoautotrophic Sulfurovum lithotrophicum 42BKTT.</title>
        <authorList>
            <person name="Jeon W."/>
            <person name="Priscilla L."/>
            <person name="Park G."/>
            <person name="Lee H."/>
            <person name="Lee N."/>
            <person name="Lee D."/>
            <person name="Kwon H."/>
            <person name="Ahn I."/>
            <person name="Lee C."/>
            <person name="Lee H."/>
            <person name="Ahn J."/>
        </authorList>
    </citation>
    <scope>NUCLEOTIDE SEQUENCE [LARGE SCALE GENOMIC DNA]</scope>
    <source>
        <strain evidence="4">ATCC BAA-797 / 42BKT</strain>
    </source>
</reference>
<dbReference type="InterPro" id="IPR011460">
    <property type="entry name" value="Lcl_C"/>
</dbReference>
<keyword evidence="4" id="KW-1185">Reference proteome</keyword>
<evidence type="ECO:0000313" key="4">
    <source>
        <dbReference type="Proteomes" id="UP000034444"/>
    </source>
</evidence>
<proteinExistence type="predicted"/>
<feature type="domain" description="Lcl C-terminal" evidence="2">
    <location>
        <begin position="48"/>
        <end position="157"/>
    </location>
</feature>
<feature type="signal peptide" evidence="1">
    <location>
        <begin position="1"/>
        <end position="19"/>
    </location>
</feature>
<dbReference type="RefSeq" id="WP_046551790.1">
    <property type="nucleotide sequence ID" value="NZ_CP011308.1"/>
</dbReference>
<reference evidence="3 4" key="1">
    <citation type="submission" date="2015-04" db="EMBL/GenBank/DDBJ databases">
        <title>Complete genome sequence of Sulfurovum lithotrophicum ATCC BAA-797T.</title>
        <authorList>
            <person name="Ahn J."/>
            <person name="Park G."/>
            <person name="Jeon W."/>
            <person name="Jang Y."/>
            <person name="Jang M."/>
            <person name="Lee H."/>
            <person name="Lee H."/>
        </authorList>
    </citation>
    <scope>NUCLEOTIDE SEQUENCE [LARGE SCALE GENOMIC DNA]</scope>
    <source>
        <strain evidence="4">ATCC BAA-797 / 42BKT</strain>
    </source>
</reference>
<evidence type="ECO:0000259" key="2">
    <source>
        <dbReference type="Pfam" id="PF07603"/>
    </source>
</evidence>
<dbReference type="Proteomes" id="UP000034444">
    <property type="component" value="Chromosome"/>
</dbReference>
<evidence type="ECO:0000256" key="1">
    <source>
        <dbReference type="SAM" id="SignalP"/>
    </source>
</evidence>
<name>A0A7U4M2L4_9BACT</name>
<feature type="chain" id="PRO_5031460265" description="Lcl C-terminal domain-containing protein" evidence="1">
    <location>
        <begin position="20"/>
        <end position="165"/>
    </location>
</feature>
<keyword evidence="1" id="KW-0732">Signal</keyword>
<dbReference type="EMBL" id="CP011308">
    <property type="protein sequence ID" value="AKF25728.1"/>
    <property type="molecule type" value="Genomic_DNA"/>
</dbReference>
<protein>
    <recommendedName>
        <fullName evidence="2">Lcl C-terminal domain-containing protein</fullName>
    </recommendedName>
</protein>
<gene>
    <name evidence="3" type="ORF">YH65_10275</name>
</gene>
<dbReference type="OrthoDB" id="9793251at2"/>
<sequence length="165" mass="19057">MKNVLIAVGMIMSFGLLFAGGNVSPVAPISESGANCYPDDVYIEPDVQLMWQDQKYMDKEDGAYKRNRSYGKAGSWKHAANYCRKLDYAGYTDWRLPTADELQHVHRIEGQVFKYYRGRDFWTSTPASVGKYYVIYPADAYRYEHKTKRSNYIRCVRCTASDVEK</sequence>
<organism evidence="3 4">
    <name type="scientific">Sulfurovum lithotrophicum</name>
    <dbReference type="NCBI Taxonomy" id="206403"/>
    <lineage>
        <taxon>Bacteria</taxon>
        <taxon>Pseudomonadati</taxon>
        <taxon>Campylobacterota</taxon>
        <taxon>Epsilonproteobacteria</taxon>
        <taxon>Campylobacterales</taxon>
        <taxon>Sulfurovaceae</taxon>
        <taxon>Sulfurovum</taxon>
    </lineage>
</organism>